<name>A0AAP2Q559_PARDI</name>
<accession>A0AAP2Q559</accession>
<sequence length="48" mass="5693">MEERKWFEELPDLCPPSDAMACSGVFYRIAEGDPVKSLDFFSQRRWHD</sequence>
<dbReference type="EMBL" id="JAQMPX010000080">
    <property type="protein sequence ID" value="MDB9139140.1"/>
    <property type="molecule type" value="Genomic_DNA"/>
</dbReference>
<evidence type="ECO:0000313" key="3">
    <source>
        <dbReference type="EMBL" id="WET62952.1"/>
    </source>
</evidence>
<evidence type="ECO:0000313" key="2">
    <source>
        <dbReference type="EMBL" id="MDB9139140.1"/>
    </source>
</evidence>
<evidence type="ECO:0000313" key="1">
    <source>
        <dbReference type="EMBL" id="MCB6517153.1"/>
    </source>
</evidence>
<proteinExistence type="predicted"/>
<protein>
    <submittedName>
        <fullName evidence="1">Uncharacterized protein</fullName>
    </submittedName>
</protein>
<dbReference type="Proteomes" id="UP001211522">
    <property type="component" value="Unassembled WGS sequence"/>
</dbReference>
<dbReference type="EMBL" id="CP120353">
    <property type="protein sequence ID" value="WET62952.1"/>
    <property type="molecule type" value="Genomic_DNA"/>
</dbReference>
<dbReference type="AlphaFoldDB" id="A0AAP2Q559"/>
<dbReference type="Proteomes" id="UP001198806">
    <property type="component" value="Unassembled WGS sequence"/>
</dbReference>
<dbReference type="Proteomes" id="UP001221009">
    <property type="component" value="Chromosome"/>
</dbReference>
<reference evidence="1" key="1">
    <citation type="submission" date="2021-10" db="EMBL/GenBank/DDBJ databases">
        <title>Collection of gut derived symbiotic bacterial strains cultured from healthy donors.</title>
        <authorList>
            <person name="Lin H."/>
            <person name="Littmann E."/>
            <person name="Kohout C."/>
            <person name="Pamer E.G."/>
        </authorList>
    </citation>
    <scope>NUCLEOTIDE SEQUENCE</scope>
    <source>
        <strain evidence="1">DFI.2.94</strain>
    </source>
</reference>
<reference evidence="2" key="2">
    <citation type="submission" date="2023-01" db="EMBL/GenBank/DDBJ databases">
        <title>Human gut microbiome strain richness.</title>
        <authorList>
            <person name="Chen-Liaw A."/>
        </authorList>
    </citation>
    <scope>NUCLEOTIDE SEQUENCE</scope>
    <source>
        <strain evidence="2">D35st1_E5_D35t1_190705</strain>
    </source>
</reference>
<reference evidence="3" key="3">
    <citation type="submission" date="2023-03" db="EMBL/GenBank/DDBJ databases">
        <title>Parabacteroides distasonis, a bacteria resistant against UC.</title>
        <authorList>
            <person name="Dai W."/>
        </authorList>
    </citation>
    <scope>NUCLEOTIDE SEQUENCE</scope>
    <source>
        <strain evidence="3">F1-28</strain>
    </source>
</reference>
<gene>
    <name evidence="1" type="ORF">LI194_04990</name>
    <name evidence="3" type="ORF">P2T59_14735</name>
    <name evidence="2" type="ORF">PN612_11550</name>
</gene>
<organism evidence="1 4">
    <name type="scientific">Parabacteroides distasonis</name>
    <dbReference type="NCBI Taxonomy" id="823"/>
    <lineage>
        <taxon>Bacteria</taxon>
        <taxon>Pseudomonadati</taxon>
        <taxon>Bacteroidota</taxon>
        <taxon>Bacteroidia</taxon>
        <taxon>Bacteroidales</taxon>
        <taxon>Tannerellaceae</taxon>
        <taxon>Parabacteroides</taxon>
    </lineage>
</organism>
<evidence type="ECO:0000313" key="4">
    <source>
        <dbReference type="Proteomes" id="UP001198806"/>
    </source>
</evidence>
<dbReference type="RefSeq" id="WP_226766666.1">
    <property type="nucleotide sequence ID" value="NZ_BQOC01000012.1"/>
</dbReference>
<dbReference type="EMBL" id="JAJCNI010000004">
    <property type="protein sequence ID" value="MCB6517153.1"/>
    <property type="molecule type" value="Genomic_DNA"/>
</dbReference>